<dbReference type="SUPFAM" id="SSF63817">
    <property type="entry name" value="Sortase"/>
    <property type="match status" value="1"/>
</dbReference>
<proteinExistence type="predicted"/>
<dbReference type="EMBL" id="SSNT01000015">
    <property type="protein sequence ID" value="THF77420.1"/>
    <property type="molecule type" value="Genomic_DNA"/>
</dbReference>
<keyword evidence="4" id="KW-1185">Reference proteome</keyword>
<dbReference type="OrthoDB" id="165822at2"/>
<dbReference type="RefSeq" id="WP_136356725.1">
    <property type="nucleotide sequence ID" value="NZ_CP046266.1"/>
</dbReference>
<comment type="caution">
    <text evidence="3">The sequence shown here is derived from an EMBL/GenBank/DDBJ whole genome shotgun (WGS) entry which is preliminary data.</text>
</comment>
<keyword evidence="1" id="KW-0378">Hydrolase</keyword>
<dbReference type="InterPro" id="IPR023365">
    <property type="entry name" value="Sortase_dom-sf"/>
</dbReference>
<reference evidence="3 4" key="1">
    <citation type="submission" date="2019-04" db="EMBL/GenBank/DDBJ databases">
        <title>Bacillus sediminilitoris sp. nov., isolated from a tidal flat sediment on the East China Sea.</title>
        <authorList>
            <person name="Wei Y."/>
            <person name="Mao H."/>
            <person name="Fang J."/>
        </authorList>
    </citation>
    <scope>NUCLEOTIDE SEQUENCE [LARGE SCALE GENOMIC DNA]</scope>
    <source>
        <strain evidence="3 4">DSL-17</strain>
    </source>
</reference>
<gene>
    <name evidence="3" type="ORF">E6W99_18950</name>
</gene>
<sequence>MKKIISFLSIGFIVIGLFVFSYHAYWIMIGVQSVDKIKIEQTSSAEAKKAEIIQPVLAPYPEDGEKIGTLSIPKLKQTLPIFHGESEQILIKGIGHVKGTALPGEKSNTVLSGHRDTFFRHLDRLLVGDKLIVERLGTYYIYKIKKIRIVDKDDETVIVPKPRSTLTLTTCYPFTFIGPAPQRYIIEAEQITKPKIERKKAESG</sequence>
<protein>
    <submittedName>
        <fullName evidence="3">Class D sortase</fullName>
    </submittedName>
</protein>
<feature type="active site" description="Proton donor/acceptor" evidence="2">
    <location>
        <position position="114"/>
    </location>
</feature>
<evidence type="ECO:0000256" key="1">
    <source>
        <dbReference type="ARBA" id="ARBA00022801"/>
    </source>
</evidence>
<dbReference type="CDD" id="cd05828">
    <property type="entry name" value="Sortase_D_1"/>
    <property type="match status" value="1"/>
</dbReference>
<feature type="active site" description="Acyl-thioester intermediate" evidence="2">
    <location>
        <position position="171"/>
    </location>
</feature>
<evidence type="ECO:0000313" key="3">
    <source>
        <dbReference type="EMBL" id="THF77420.1"/>
    </source>
</evidence>
<dbReference type="InterPro" id="IPR053525">
    <property type="entry name" value="Sortase_D"/>
</dbReference>
<dbReference type="AlphaFoldDB" id="A0A4S4BR20"/>
<dbReference type="NCBIfam" id="TIGR01076">
    <property type="entry name" value="sortase_fam"/>
    <property type="match status" value="1"/>
</dbReference>
<dbReference type="GO" id="GO:0016787">
    <property type="term" value="F:hydrolase activity"/>
    <property type="evidence" value="ECO:0007669"/>
    <property type="project" value="UniProtKB-KW"/>
</dbReference>
<name>A0A4S4BR20_9BACI</name>
<accession>A0A4S4BR20</accession>
<dbReference type="Proteomes" id="UP000310334">
    <property type="component" value="Unassembled WGS sequence"/>
</dbReference>
<dbReference type="InterPro" id="IPR041999">
    <property type="entry name" value="Sortase_D_1"/>
</dbReference>
<dbReference type="Pfam" id="PF04203">
    <property type="entry name" value="Sortase"/>
    <property type="match status" value="1"/>
</dbReference>
<dbReference type="Gene3D" id="2.40.260.10">
    <property type="entry name" value="Sortase"/>
    <property type="match status" value="1"/>
</dbReference>
<evidence type="ECO:0000256" key="2">
    <source>
        <dbReference type="PIRSR" id="PIRSR605754-1"/>
    </source>
</evidence>
<dbReference type="NCBIfam" id="NF033746">
    <property type="entry name" value="class_D_sortase"/>
    <property type="match status" value="1"/>
</dbReference>
<evidence type="ECO:0000313" key="4">
    <source>
        <dbReference type="Proteomes" id="UP000310334"/>
    </source>
</evidence>
<organism evidence="3 4">
    <name type="scientific">Metabacillus sediminilitoris</name>
    <dbReference type="NCBI Taxonomy" id="2567941"/>
    <lineage>
        <taxon>Bacteria</taxon>
        <taxon>Bacillati</taxon>
        <taxon>Bacillota</taxon>
        <taxon>Bacilli</taxon>
        <taxon>Bacillales</taxon>
        <taxon>Bacillaceae</taxon>
        <taxon>Metabacillus</taxon>
    </lineage>
</organism>
<dbReference type="InterPro" id="IPR005754">
    <property type="entry name" value="Sortase"/>
</dbReference>